<dbReference type="PROSITE" id="PS51257">
    <property type="entry name" value="PROKAR_LIPOPROTEIN"/>
    <property type="match status" value="1"/>
</dbReference>
<dbReference type="EC" id="5.2.1.8" evidence="4"/>
<comment type="caution">
    <text evidence="6">The sequence shown here is derived from an EMBL/GenBank/DDBJ whole genome shotgun (WGS) entry which is preliminary data.</text>
</comment>
<dbReference type="InterPro" id="IPR001179">
    <property type="entry name" value="PPIase_FKBP_dom"/>
</dbReference>
<sequence length="315" mass="35860">MKKYYLFLFLAFTMGCTQDADEGVNEDIERDERKLLEFFAQNNINPNETSLGIFFEKIETNDLGNQITSGDIVGIYYEIRTIDGRLIDSYTDESRPPRLYIHEDGGTIPRAINFVSSFAKEGETVLLYAPAYLGYNDYYFGQLIQPEENLKIRIKFKKIYSEQEIQELEDQEITEHIAFNNLVGFEESESGLFLLEIAEGDTESPKAENGKIIRITYSISHLNEVQPVAQVSSQSNPFQVTIGDAQNVPFIEELLKGLSKDAEIRAIVPSHLAFGATTQVFPFEIRSDLVQKGRLNQTVRPFEPIIFQAKVVDVR</sequence>
<dbReference type="Proteomes" id="UP000238157">
    <property type="component" value="Unassembled WGS sequence"/>
</dbReference>
<keyword evidence="7" id="KW-1185">Reference proteome</keyword>
<accession>A0A2T0WIU5</accession>
<protein>
    <recommendedName>
        <fullName evidence="4">Peptidyl-prolyl cis-trans isomerase</fullName>
        <ecNumber evidence="4">5.2.1.8</ecNumber>
    </recommendedName>
</protein>
<keyword evidence="3 4" id="KW-0413">Isomerase</keyword>
<evidence type="ECO:0000256" key="1">
    <source>
        <dbReference type="ARBA" id="ARBA00000971"/>
    </source>
</evidence>
<dbReference type="SUPFAM" id="SSF54534">
    <property type="entry name" value="FKBP-like"/>
    <property type="match status" value="2"/>
</dbReference>
<dbReference type="OrthoDB" id="9814548at2"/>
<comment type="similarity">
    <text evidence="4">Belongs to the FKBP-type PPIase family.</text>
</comment>
<feature type="domain" description="PPIase FKBP-type" evidence="5">
    <location>
        <begin position="210"/>
        <end position="315"/>
    </location>
</feature>
<dbReference type="AlphaFoldDB" id="A0A2T0WIU5"/>
<evidence type="ECO:0000313" key="6">
    <source>
        <dbReference type="EMBL" id="PRY86585.1"/>
    </source>
</evidence>
<dbReference type="InterPro" id="IPR046357">
    <property type="entry name" value="PPIase_dom_sf"/>
</dbReference>
<keyword evidence="2 3" id="KW-0697">Rotamase</keyword>
<gene>
    <name evidence="6" type="ORF">CLW00_10872</name>
</gene>
<comment type="catalytic activity">
    <reaction evidence="1 3 4">
        <text>[protein]-peptidylproline (omega=180) = [protein]-peptidylproline (omega=0)</text>
        <dbReference type="Rhea" id="RHEA:16237"/>
        <dbReference type="Rhea" id="RHEA-COMP:10747"/>
        <dbReference type="Rhea" id="RHEA-COMP:10748"/>
        <dbReference type="ChEBI" id="CHEBI:83833"/>
        <dbReference type="ChEBI" id="CHEBI:83834"/>
        <dbReference type="EC" id="5.2.1.8"/>
    </reaction>
</comment>
<name>A0A2T0WIU5_9BACT</name>
<dbReference type="EMBL" id="PVTR01000008">
    <property type="protein sequence ID" value="PRY86585.1"/>
    <property type="molecule type" value="Genomic_DNA"/>
</dbReference>
<dbReference type="Pfam" id="PF00254">
    <property type="entry name" value="FKBP_C"/>
    <property type="match status" value="1"/>
</dbReference>
<evidence type="ECO:0000259" key="5">
    <source>
        <dbReference type="PROSITE" id="PS50059"/>
    </source>
</evidence>
<feature type="domain" description="PPIase FKBP-type" evidence="5">
    <location>
        <begin position="70"/>
        <end position="160"/>
    </location>
</feature>
<evidence type="ECO:0000256" key="2">
    <source>
        <dbReference type="ARBA" id="ARBA00023110"/>
    </source>
</evidence>
<evidence type="ECO:0000313" key="7">
    <source>
        <dbReference type="Proteomes" id="UP000238157"/>
    </source>
</evidence>
<proteinExistence type="inferred from homology"/>
<dbReference type="RefSeq" id="WP_106134321.1">
    <property type="nucleotide sequence ID" value="NZ_PVTR01000008.1"/>
</dbReference>
<dbReference type="PROSITE" id="PS50059">
    <property type="entry name" value="FKBP_PPIASE"/>
    <property type="match status" value="2"/>
</dbReference>
<evidence type="ECO:0000256" key="3">
    <source>
        <dbReference type="PROSITE-ProRule" id="PRU00277"/>
    </source>
</evidence>
<organism evidence="6 7">
    <name type="scientific">Mongoliibacter ruber</name>
    <dbReference type="NCBI Taxonomy" id="1750599"/>
    <lineage>
        <taxon>Bacteria</taxon>
        <taxon>Pseudomonadati</taxon>
        <taxon>Bacteroidota</taxon>
        <taxon>Cytophagia</taxon>
        <taxon>Cytophagales</taxon>
        <taxon>Cyclobacteriaceae</taxon>
        <taxon>Mongoliibacter</taxon>
    </lineage>
</organism>
<evidence type="ECO:0000256" key="4">
    <source>
        <dbReference type="RuleBase" id="RU003915"/>
    </source>
</evidence>
<dbReference type="Gene3D" id="3.10.50.40">
    <property type="match status" value="2"/>
</dbReference>
<dbReference type="GO" id="GO:0003755">
    <property type="term" value="F:peptidyl-prolyl cis-trans isomerase activity"/>
    <property type="evidence" value="ECO:0007669"/>
    <property type="project" value="UniProtKB-UniRule"/>
</dbReference>
<reference evidence="6 7" key="1">
    <citation type="submission" date="2018-03" db="EMBL/GenBank/DDBJ databases">
        <title>Genomic Encyclopedia of Archaeal and Bacterial Type Strains, Phase II (KMG-II): from individual species to whole genera.</title>
        <authorList>
            <person name="Goeker M."/>
        </authorList>
    </citation>
    <scope>NUCLEOTIDE SEQUENCE [LARGE SCALE GENOMIC DNA]</scope>
    <source>
        <strain evidence="6 7">DSM 27929</strain>
    </source>
</reference>